<dbReference type="InterPro" id="IPR011009">
    <property type="entry name" value="Kinase-like_dom_sf"/>
</dbReference>
<evidence type="ECO:0000256" key="6">
    <source>
        <dbReference type="ARBA" id="ARBA00022840"/>
    </source>
</evidence>
<feature type="binding site" evidence="8">
    <location>
        <position position="107"/>
    </location>
    <ligand>
        <name>ATP</name>
        <dbReference type="ChEBI" id="CHEBI:30616"/>
    </ligand>
</feature>
<name>A0A8E6B5M0_9BACT</name>
<dbReference type="PANTHER" id="PTHR43289">
    <property type="entry name" value="MITOGEN-ACTIVATED PROTEIN KINASE KINASE KINASE 20-RELATED"/>
    <property type="match status" value="1"/>
</dbReference>
<dbReference type="EMBL" id="CP074694">
    <property type="protein sequence ID" value="QVL31787.1"/>
    <property type="molecule type" value="Genomic_DNA"/>
</dbReference>
<evidence type="ECO:0000313" key="12">
    <source>
        <dbReference type="Proteomes" id="UP000676194"/>
    </source>
</evidence>
<dbReference type="Proteomes" id="UP000676194">
    <property type="component" value="Chromosome"/>
</dbReference>
<proteinExistence type="predicted"/>
<dbReference type="Pfam" id="PF14559">
    <property type="entry name" value="TPR_19"/>
    <property type="match status" value="1"/>
</dbReference>
<evidence type="ECO:0000259" key="10">
    <source>
        <dbReference type="PROSITE" id="PS50011"/>
    </source>
</evidence>
<keyword evidence="3" id="KW-0808">Transferase</keyword>
<feature type="repeat" description="TPR" evidence="7">
    <location>
        <begin position="635"/>
        <end position="668"/>
    </location>
</feature>
<dbReference type="KEGG" id="tsph:KIH39_23585"/>
<dbReference type="InterPro" id="IPR000719">
    <property type="entry name" value="Prot_kinase_dom"/>
</dbReference>
<gene>
    <name evidence="11" type="ORF">KIH39_23585</name>
</gene>
<dbReference type="InterPro" id="IPR011990">
    <property type="entry name" value="TPR-like_helical_dom_sf"/>
</dbReference>
<dbReference type="SUPFAM" id="SSF56112">
    <property type="entry name" value="Protein kinase-like (PK-like)"/>
    <property type="match status" value="1"/>
</dbReference>
<dbReference type="SMART" id="SM00220">
    <property type="entry name" value="S_TKc"/>
    <property type="match status" value="1"/>
</dbReference>
<keyword evidence="9" id="KW-0472">Membrane</keyword>
<evidence type="ECO:0000256" key="3">
    <source>
        <dbReference type="ARBA" id="ARBA00022679"/>
    </source>
</evidence>
<keyword evidence="2" id="KW-0723">Serine/threonine-protein kinase</keyword>
<sequence>MSDDTRMQQLLDQLYDSNLTPEEVCKTCPELLPEVRKRWLQFCSVQAELDEWFPLSDDKSGDSSSSHIDTTLPQVPDYEIESILGQGGMGIVFLARDLRLKRRVALKMAGRFAGPRERERFQREAEAIASLVHSNIVQIYDVGVIDGRLYFTMEHVEGGSLCRKLAGTPLPAREAAELISTLADAMQLAHQSGIVHRDLKPSNILLTAEGTPKISDFGLVLRLDGPAGLTRTGTAVGTPSYMAPEQASSQALAVGPAADIYALGAILYEMLTGRPPFLAETAAETVLQVLMQEPVPPSRLNATVPRDLETICLKCLNKETRFRYSSAAELAKDLRRYLNGQSILARPESWLMKCVRRIRRRPGFYALIALILFLSLALLSGGVLRLSERAAIARGVAARERAADEDLSEMENLLRKSSWIPATAAWERARGRLGERGSEQLHLRLDQGKRDLHLAEELIQIRLKSTITFEGIFQELETVFVEAGIGRVGDDLEICAERIEKSHIRQALINALDFWACYSKNASERDWLLSLTRKVDPDPNGWRDRFRDPALRRSKEALTALADSIDVENTPVEFLVSLGELLRRLGGNAIPFLKKVQCNYPQDLWVNLFLGAKNDHPEESIRFNQVAVAIAPENPILNYNLGYSFIWAQNPKEALFYFTKALRLEPNNNVYRAGLAECFFSLNQNHEALELIQEGLSKRHSRFEFGVLQNVLRCILCRQQRWDEARIAWEKALDNLQPEHLYWYGYAELCLYLGLEDKYLRARQDLLEKFSTSEDPYIAERVSRACLLLPLTGEELQKSLDLARRAAGVYKKDHLGAYPYFQFVLGLAEFRQGNFEQAISILRGEASKMTGPAPRLVLAMALKKTGQEAEAKKILKMAVESYDWNPVKVTDQDGMIRQILRREAESLILQALPEKHKANGSPSNSIEKND</sequence>
<evidence type="ECO:0000256" key="8">
    <source>
        <dbReference type="PROSITE-ProRule" id="PRU10141"/>
    </source>
</evidence>
<dbReference type="Gene3D" id="1.25.40.10">
    <property type="entry name" value="Tetratricopeptide repeat domain"/>
    <property type="match status" value="2"/>
</dbReference>
<dbReference type="GO" id="GO:0005524">
    <property type="term" value="F:ATP binding"/>
    <property type="evidence" value="ECO:0007669"/>
    <property type="project" value="UniProtKB-UniRule"/>
</dbReference>
<keyword evidence="5 11" id="KW-0418">Kinase</keyword>
<dbReference type="InterPro" id="IPR008271">
    <property type="entry name" value="Ser/Thr_kinase_AS"/>
</dbReference>
<dbReference type="CDD" id="cd14014">
    <property type="entry name" value="STKc_PknB_like"/>
    <property type="match status" value="1"/>
</dbReference>
<feature type="transmembrane region" description="Helical" evidence="9">
    <location>
        <begin position="363"/>
        <end position="384"/>
    </location>
</feature>
<dbReference type="SMART" id="SM00028">
    <property type="entry name" value="TPR"/>
    <property type="match status" value="3"/>
</dbReference>
<keyword evidence="4 8" id="KW-0547">Nucleotide-binding</keyword>
<evidence type="ECO:0000256" key="2">
    <source>
        <dbReference type="ARBA" id="ARBA00022527"/>
    </source>
</evidence>
<dbReference type="RefSeq" id="WP_213496073.1">
    <property type="nucleotide sequence ID" value="NZ_CP074694.1"/>
</dbReference>
<accession>A0A8E6B5M0</accession>
<keyword evidence="7" id="KW-0802">TPR repeat</keyword>
<keyword evidence="9" id="KW-1133">Transmembrane helix</keyword>
<keyword evidence="12" id="KW-1185">Reference proteome</keyword>
<evidence type="ECO:0000256" key="1">
    <source>
        <dbReference type="ARBA" id="ARBA00012513"/>
    </source>
</evidence>
<dbReference type="GO" id="GO:0004674">
    <property type="term" value="F:protein serine/threonine kinase activity"/>
    <property type="evidence" value="ECO:0007669"/>
    <property type="project" value="UniProtKB-KW"/>
</dbReference>
<dbReference type="PROSITE" id="PS50005">
    <property type="entry name" value="TPR"/>
    <property type="match status" value="1"/>
</dbReference>
<evidence type="ECO:0000256" key="7">
    <source>
        <dbReference type="PROSITE-ProRule" id="PRU00339"/>
    </source>
</evidence>
<feature type="domain" description="Protein kinase" evidence="10">
    <location>
        <begin position="78"/>
        <end position="338"/>
    </location>
</feature>
<dbReference type="SUPFAM" id="SSF48452">
    <property type="entry name" value="TPR-like"/>
    <property type="match status" value="1"/>
</dbReference>
<dbReference type="Gene3D" id="3.30.200.20">
    <property type="entry name" value="Phosphorylase Kinase, domain 1"/>
    <property type="match status" value="1"/>
</dbReference>
<evidence type="ECO:0000256" key="4">
    <source>
        <dbReference type="ARBA" id="ARBA00022741"/>
    </source>
</evidence>
<evidence type="ECO:0000256" key="9">
    <source>
        <dbReference type="SAM" id="Phobius"/>
    </source>
</evidence>
<dbReference type="Pfam" id="PF00069">
    <property type="entry name" value="Pkinase"/>
    <property type="match status" value="1"/>
</dbReference>
<dbReference type="EC" id="2.7.11.1" evidence="1"/>
<reference evidence="11" key="1">
    <citation type="submission" date="2021-05" db="EMBL/GenBank/DDBJ databases">
        <title>Complete genome sequence of the cellulolytic planctomycete Telmatocola sphagniphila SP2T and characterization of the first cellulase from planctomycetes.</title>
        <authorList>
            <person name="Rakitin A.L."/>
            <person name="Beletsky A.V."/>
            <person name="Naumoff D.G."/>
            <person name="Kulichevskaya I.S."/>
            <person name="Mardanov A.V."/>
            <person name="Ravin N.V."/>
            <person name="Dedysh S.N."/>
        </authorList>
    </citation>
    <scope>NUCLEOTIDE SEQUENCE</scope>
    <source>
        <strain evidence="11">SP2T</strain>
    </source>
</reference>
<dbReference type="InterPro" id="IPR017441">
    <property type="entry name" value="Protein_kinase_ATP_BS"/>
</dbReference>
<evidence type="ECO:0000256" key="5">
    <source>
        <dbReference type="ARBA" id="ARBA00022777"/>
    </source>
</evidence>
<keyword evidence="6 8" id="KW-0067">ATP-binding</keyword>
<keyword evidence="9" id="KW-0812">Transmembrane</keyword>
<dbReference type="PROSITE" id="PS00107">
    <property type="entry name" value="PROTEIN_KINASE_ATP"/>
    <property type="match status" value="1"/>
</dbReference>
<dbReference type="PROSITE" id="PS00108">
    <property type="entry name" value="PROTEIN_KINASE_ST"/>
    <property type="match status" value="1"/>
</dbReference>
<dbReference type="FunFam" id="1.10.510.10:FF:000021">
    <property type="entry name" value="Serine/threonine protein kinase"/>
    <property type="match status" value="1"/>
</dbReference>
<dbReference type="InterPro" id="IPR019734">
    <property type="entry name" value="TPR_rpt"/>
</dbReference>
<evidence type="ECO:0000313" key="11">
    <source>
        <dbReference type="EMBL" id="QVL31787.1"/>
    </source>
</evidence>
<dbReference type="AlphaFoldDB" id="A0A8E6B5M0"/>
<dbReference type="PROSITE" id="PS50011">
    <property type="entry name" value="PROTEIN_KINASE_DOM"/>
    <property type="match status" value="1"/>
</dbReference>
<dbReference type="PANTHER" id="PTHR43289:SF6">
    <property type="entry name" value="SERINE_THREONINE-PROTEIN KINASE NEKL-3"/>
    <property type="match status" value="1"/>
</dbReference>
<protein>
    <recommendedName>
        <fullName evidence="1">non-specific serine/threonine protein kinase</fullName>
        <ecNumber evidence="1">2.7.11.1</ecNumber>
    </recommendedName>
</protein>
<dbReference type="Gene3D" id="1.10.510.10">
    <property type="entry name" value="Transferase(Phosphotransferase) domain 1"/>
    <property type="match status" value="1"/>
</dbReference>
<organism evidence="11 12">
    <name type="scientific">Telmatocola sphagniphila</name>
    <dbReference type="NCBI Taxonomy" id="1123043"/>
    <lineage>
        <taxon>Bacteria</taxon>
        <taxon>Pseudomonadati</taxon>
        <taxon>Planctomycetota</taxon>
        <taxon>Planctomycetia</taxon>
        <taxon>Gemmatales</taxon>
        <taxon>Gemmataceae</taxon>
    </lineage>
</organism>